<dbReference type="Pfam" id="PF19578">
    <property type="entry name" value="DUF6090"/>
    <property type="match status" value="1"/>
</dbReference>
<protein>
    <submittedName>
        <fullName evidence="2">DUF6090 family protein</fullName>
    </submittedName>
</protein>
<proteinExistence type="predicted"/>
<keyword evidence="1" id="KW-0812">Transmembrane</keyword>
<comment type="caution">
    <text evidence="2">The sequence shown here is derived from an EMBL/GenBank/DDBJ whole genome shotgun (WGS) entry which is preliminary data.</text>
</comment>
<evidence type="ECO:0000313" key="2">
    <source>
        <dbReference type="EMBL" id="MFC3879764.1"/>
    </source>
</evidence>
<evidence type="ECO:0000313" key="3">
    <source>
        <dbReference type="Proteomes" id="UP001595805"/>
    </source>
</evidence>
<dbReference type="RefSeq" id="WP_377904493.1">
    <property type="nucleotide sequence ID" value="NZ_JBHRZS010000006.1"/>
</dbReference>
<dbReference type="Proteomes" id="UP001595805">
    <property type="component" value="Unassembled WGS sequence"/>
</dbReference>
<evidence type="ECO:0000256" key="1">
    <source>
        <dbReference type="SAM" id="Phobius"/>
    </source>
</evidence>
<name>A0ABV8ASK6_9BACT</name>
<dbReference type="InterPro" id="IPR045749">
    <property type="entry name" value="DUF6090"/>
</dbReference>
<feature type="transmembrane region" description="Helical" evidence="1">
    <location>
        <begin position="21"/>
        <end position="40"/>
    </location>
</feature>
<organism evidence="2 3">
    <name type="scientific">Algoriphagus namhaensis</name>
    <dbReference type="NCBI Taxonomy" id="915353"/>
    <lineage>
        <taxon>Bacteria</taxon>
        <taxon>Pseudomonadati</taxon>
        <taxon>Bacteroidota</taxon>
        <taxon>Cytophagia</taxon>
        <taxon>Cytophagales</taxon>
        <taxon>Cyclobacteriaceae</taxon>
        <taxon>Algoriphagus</taxon>
    </lineage>
</organism>
<keyword evidence="1" id="KW-1133">Transmembrane helix</keyword>
<keyword evidence="1" id="KW-0472">Membrane</keyword>
<sequence length="267" mass="30931">MISFFRKIRQKLLSQNRVTRYLVYALGEIVLVTIGILIALQVNNWKEARAYSQRETTFYQSILVELENDQKKLESLTEFYQNRIENLKWLLTAIRNPRQPISPDEFGKHTEPLYYSETAISFDATFEAAKSAGAFDQFSNKQLLKLLVEYYSSFKDLENVLTSILRFLEFRFEPLMASVPNNFLKKESAEQVLVSGGNPDFYALLESISDERGVDPQEEISSFLQQTEFESYVIGDLGRSFNMISQLEARIARLDSLKVEIKKQLND</sequence>
<keyword evidence="3" id="KW-1185">Reference proteome</keyword>
<accession>A0ABV8ASK6</accession>
<reference evidence="3" key="1">
    <citation type="journal article" date="2019" name="Int. J. Syst. Evol. Microbiol.">
        <title>The Global Catalogue of Microorganisms (GCM) 10K type strain sequencing project: providing services to taxonomists for standard genome sequencing and annotation.</title>
        <authorList>
            <consortium name="The Broad Institute Genomics Platform"/>
            <consortium name="The Broad Institute Genome Sequencing Center for Infectious Disease"/>
            <person name="Wu L."/>
            <person name="Ma J."/>
        </authorList>
    </citation>
    <scope>NUCLEOTIDE SEQUENCE [LARGE SCALE GENOMIC DNA]</scope>
    <source>
        <strain evidence="3">CCUG 60523</strain>
    </source>
</reference>
<gene>
    <name evidence="2" type="ORF">ACFOSV_06235</name>
</gene>
<dbReference type="EMBL" id="JBHRZS010000006">
    <property type="protein sequence ID" value="MFC3879764.1"/>
    <property type="molecule type" value="Genomic_DNA"/>
</dbReference>